<organism evidence="2">
    <name type="scientific">Nothobranchius kadleci</name>
    <name type="common">African annual killifish</name>
    <dbReference type="NCBI Taxonomy" id="1051664"/>
    <lineage>
        <taxon>Eukaryota</taxon>
        <taxon>Metazoa</taxon>
        <taxon>Chordata</taxon>
        <taxon>Craniata</taxon>
        <taxon>Vertebrata</taxon>
        <taxon>Euteleostomi</taxon>
        <taxon>Actinopterygii</taxon>
        <taxon>Neopterygii</taxon>
        <taxon>Teleostei</taxon>
        <taxon>Neoteleostei</taxon>
        <taxon>Acanthomorphata</taxon>
        <taxon>Ovalentaria</taxon>
        <taxon>Atherinomorphae</taxon>
        <taxon>Cyprinodontiformes</taxon>
        <taxon>Nothobranchiidae</taxon>
        <taxon>Nothobranchius</taxon>
    </lineage>
</organism>
<reference evidence="2" key="1">
    <citation type="submission" date="2016-05" db="EMBL/GenBank/DDBJ databases">
        <authorList>
            <person name="Lavstsen T."/>
            <person name="Jespersen J.S."/>
        </authorList>
    </citation>
    <scope>NUCLEOTIDE SEQUENCE</scope>
    <source>
        <tissue evidence="2">Brain</tissue>
    </source>
</reference>
<name>A0A1A8CD33_NOTKA</name>
<reference evidence="2" key="2">
    <citation type="submission" date="2016-06" db="EMBL/GenBank/DDBJ databases">
        <title>The genome of a short-lived fish provides insights into sex chromosome evolution and the genetic control of aging.</title>
        <authorList>
            <person name="Reichwald K."/>
            <person name="Felder M."/>
            <person name="Petzold A."/>
            <person name="Koch P."/>
            <person name="Groth M."/>
            <person name="Platzer M."/>
        </authorList>
    </citation>
    <scope>NUCLEOTIDE SEQUENCE</scope>
    <source>
        <tissue evidence="2">Brain</tissue>
    </source>
</reference>
<feature type="compositionally biased region" description="Polar residues" evidence="1">
    <location>
        <begin position="1"/>
        <end position="10"/>
    </location>
</feature>
<feature type="compositionally biased region" description="Low complexity" evidence="1">
    <location>
        <begin position="126"/>
        <end position="136"/>
    </location>
</feature>
<gene>
    <name evidence="2" type="primary">CU655961.1</name>
</gene>
<feature type="non-terminal residue" evidence="2">
    <location>
        <position position="1"/>
    </location>
</feature>
<proteinExistence type="predicted"/>
<dbReference type="AlphaFoldDB" id="A0A1A8CD33"/>
<sequence length="160" mass="16960">VWILTSTPLTSAPDRMSQPTEGSSGEVNRPAPVSRRGPVAGSSSSGIALPRILSTLPEPDGRLDWETLLDRSGYVGTRLVVCSPSVGPRRWEVTQAPPTPPAPERHRRLTATPVQRAILDPPPVSQQPSPAAAASVTFSEPSDTPLVTDEHPPLPSVKQA</sequence>
<dbReference type="EMBL" id="HADZ01013618">
    <property type="protein sequence ID" value="SBP77559.1"/>
    <property type="molecule type" value="Transcribed_RNA"/>
</dbReference>
<feature type="region of interest" description="Disordered" evidence="1">
    <location>
        <begin position="1"/>
        <end position="61"/>
    </location>
</feature>
<accession>A0A1A8CD33</accession>
<feature type="region of interest" description="Disordered" evidence="1">
    <location>
        <begin position="89"/>
        <end position="160"/>
    </location>
</feature>
<feature type="compositionally biased region" description="Polar residues" evidence="1">
    <location>
        <begin position="17"/>
        <end position="26"/>
    </location>
</feature>
<evidence type="ECO:0000313" key="2">
    <source>
        <dbReference type="EMBL" id="SBP77559.1"/>
    </source>
</evidence>
<evidence type="ECO:0000256" key="1">
    <source>
        <dbReference type="SAM" id="MobiDB-lite"/>
    </source>
</evidence>
<protein>
    <submittedName>
        <fullName evidence="2">Uncharacterized protein</fullName>
    </submittedName>
</protein>